<dbReference type="STRING" id="1341132.A0A3F3PGT8"/>
<dbReference type="Pfam" id="PF00176">
    <property type="entry name" value="SNF2-rel_dom"/>
    <property type="match status" value="1"/>
</dbReference>
<accession>A0A3F3PGT8</accession>
<gene>
    <name evidence="13" type="ORF">BDQ94DRAFT_176635</name>
</gene>
<dbReference type="Pfam" id="PF13445">
    <property type="entry name" value="zf-RING_UBOX"/>
    <property type="match status" value="1"/>
</dbReference>
<dbReference type="SUPFAM" id="SSF52540">
    <property type="entry name" value="P-loop containing nucleoside triphosphate hydrolases"/>
    <property type="match status" value="2"/>
</dbReference>
<dbReference type="GO" id="GO:0008094">
    <property type="term" value="F:ATP-dependent activity, acting on DNA"/>
    <property type="evidence" value="ECO:0007669"/>
    <property type="project" value="TreeGrafter"/>
</dbReference>
<protein>
    <submittedName>
        <fullName evidence="13">SNF2 family N-terminal domain-domain-containing protein</fullName>
    </submittedName>
</protein>
<dbReference type="InterPro" id="IPR027417">
    <property type="entry name" value="P-loop_NTPase"/>
</dbReference>
<evidence type="ECO:0000256" key="3">
    <source>
        <dbReference type="ARBA" id="ARBA00022741"/>
    </source>
</evidence>
<organism evidence="13 14">
    <name type="scientific">Aspergillus welwitschiae</name>
    <dbReference type="NCBI Taxonomy" id="1341132"/>
    <lineage>
        <taxon>Eukaryota</taxon>
        <taxon>Fungi</taxon>
        <taxon>Dikarya</taxon>
        <taxon>Ascomycota</taxon>
        <taxon>Pezizomycotina</taxon>
        <taxon>Eurotiomycetes</taxon>
        <taxon>Eurotiomycetidae</taxon>
        <taxon>Eurotiales</taxon>
        <taxon>Aspergillaceae</taxon>
        <taxon>Aspergillus</taxon>
        <taxon>Aspergillus subgen. Circumdati</taxon>
    </lineage>
</organism>
<dbReference type="Proteomes" id="UP000253729">
    <property type="component" value="Unassembled WGS sequence"/>
</dbReference>
<evidence type="ECO:0000259" key="12">
    <source>
        <dbReference type="PROSITE" id="PS51194"/>
    </source>
</evidence>
<evidence type="ECO:0000256" key="8">
    <source>
        <dbReference type="ARBA" id="ARBA00022840"/>
    </source>
</evidence>
<dbReference type="AlphaFoldDB" id="A0A3F3PGT8"/>
<dbReference type="InterPro" id="IPR000330">
    <property type="entry name" value="SNF2_N"/>
</dbReference>
<dbReference type="PROSITE" id="PS50089">
    <property type="entry name" value="ZF_RING_2"/>
    <property type="match status" value="1"/>
</dbReference>
<dbReference type="InterPro" id="IPR014001">
    <property type="entry name" value="Helicase_ATP-bd"/>
</dbReference>
<dbReference type="InterPro" id="IPR013083">
    <property type="entry name" value="Znf_RING/FYVE/PHD"/>
</dbReference>
<keyword evidence="8" id="KW-0067">ATP-binding</keyword>
<proteinExistence type="inferred from homology"/>
<dbReference type="Gene3D" id="3.40.50.300">
    <property type="entry name" value="P-loop containing nucleotide triphosphate hydrolases"/>
    <property type="match status" value="2"/>
</dbReference>
<dbReference type="SMART" id="SM00490">
    <property type="entry name" value="HELICc"/>
    <property type="match status" value="1"/>
</dbReference>
<reference evidence="13 14" key="1">
    <citation type="submission" date="2018-07" db="EMBL/GenBank/DDBJ databases">
        <title>The genomes of Aspergillus section Nigri reveals drivers in fungal speciation.</title>
        <authorList>
            <consortium name="DOE Joint Genome Institute"/>
            <person name="Vesth T.C."/>
            <person name="Nybo J."/>
            <person name="Theobald S."/>
            <person name="Brandl J."/>
            <person name="Frisvad J.C."/>
            <person name="Nielsen K.F."/>
            <person name="Lyhne E.K."/>
            <person name="Kogle M.E."/>
            <person name="Kuo A."/>
            <person name="Riley R."/>
            <person name="Clum A."/>
            <person name="Nolan M."/>
            <person name="Lipzen A."/>
            <person name="Salamov A."/>
            <person name="Henrissat B."/>
            <person name="Wiebenga A."/>
            <person name="De vries R.P."/>
            <person name="Grigoriev I.V."/>
            <person name="Mortensen U.H."/>
            <person name="Andersen M.R."/>
            <person name="Baker S.E."/>
        </authorList>
    </citation>
    <scope>NUCLEOTIDE SEQUENCE [LARGE SCALE GENOMIC DNA]</scope>
    <source>
        <strain evidence="13 14">CBS 139.54b</strain>
    </source>
</reference>
<sequence>MPRADAIGGCDVFDPLLFVGGGSDERDRLQMPGNDLQGARALEAGRPVSTVSTPSGEGNPPQWPSLLPGVACSLPLVPAANVTSVLTPGSAAPAAAFGAPGRVEAYAETPTVGQVSVPPLQQPETYHADLGDRCRTDASRDVANAAGTGPWLPSEAAPSRLTVHLMGHQEQGLRWMTQMEQSHRRGGILADEMGLGKTVQALALIVSRPPASPDRRSTLVVAPAGLVPQWKREIERLLPPDPLYPRVHVYYGPARRTRFDDLTRAGIVLTTFSTVMVEFRRQSPDSPLLGVSSNWHRVILDEAQSIKNDRSKVATACCALDATYRWCLSGTPVMNSPREFCSLLRFLRIHPNTALDASNTTRQPTSDTIGRRSRQVAMAQLQALAKEIMLRRTQLSTLGGQPIISLPVKHIRTVYVSFSSEEQRLYAALESRTRHHFRLCLHRRRVRSSDMLGLLQRLRQACCHPSLVPHVTDDTDRQLEANAQRFAEAVVARLQDNEHVQFCPICLTQVGNPLIFFPCGHSICPECFERVAADDRLQHQGSAQSDQMRCPTCRTLLDLSQITDYASFSQCHYIPPADSTEDHAGLTLAAGSRDGAHPTTSGDHTSEAAADLDLLAQFGLRHDGLLAQPQVARALPNPAPWLSLSARRRQASASQAARRQYQKDLEAHWTGSAKIDRALEIVRAVQGRGQNQKVVIFSQFTALLDLLSVPLARRGWAFERYDGSMNLAARDAALTTFARPDCGVLLVSLQAGNAGLNLTCASEVILLDPFWNPDRYMCIASSSSIPSRIGSWRCNAPSAN</sequence>
<dbReference type="GO" id="GO:0008270">
    <property type="term" value="F:zinc ion binding"/>
    <property type="evidence" value="ECO:0007669"/>
    <property type="project" value="UniProtKB-KW"/>
</dbReference>
<name>A0A3F3PGT8_9EURO</name>
<dbReference type="GeneID" id="38141090"/>
<evidence type="ECO:0000256" key="6">
    <source>
        <dbReference type="ARBA" id="ARBA00022806"/>
    </source>
</evidence>
<keyword evidence="5" id="KW-0378">Hydrolase</keyword>
<dbReference type="SUPFAM" id="SSF57850">
    <property type="entry name" value="RING/U-box"/>
    <property type="match status" value="1"/>
</dbReference>
<evidence type="ECO:0000256" key="1">
    <source>
        <dbReference type="ARBA" id="ARBA00007025"/>
    </source>
</evidence>
<dbReference type="GO" id="GO:0004386">
    <property type="term" value="F:helicase activity"/>
    <property type="evidence" value="ECO:0007669"/>
    <property type="project" value="UniProtKB-KW"/>
</dbReference>
<keyword evidence="14" id="KW-1185">Reference proteome</keyword>
<dbReference type="EMBL" id="KZ852280">
    <property type="protein sequence ID" value="RDH26131.1"/>
    <property type="molecule type" value="Genomic_DNA"/>
</dbReference>
<dbReference type="InterPro" id="IPR001650">
    <property type="entry name" value="Helicase_C-like"/>
</dbReference>
<dbReference type="SMART" id="SM00184">
    <property type="entry name" value="RING"/>
    <property type="match status" value="1"/>
</dbReference>
<dbReference type="InterPro" id="IPR001841">
    <property type="entry name" value="Znf_RING"/>
</dbReference>
<feature type="domain" description="Helicase ATP-binding" evidence="11">
    <location>
        <begin position="178"/>
        <end position="350"/>
    </location>
</feature>
<dbReference type="InterPro" id="IPR049730">
    <property type="entry name" value="SNF2/RAD54-like_C"/>
</dbReference>
<dbReference type="RefSeq" id="XP_026619153.1">
    <property type="nucleotide sequence ID" value="XM_026772734.1"/>
</dbReference>
<dbReference type="SMART" id="SM00487">
    <property type="entry name" value="DEXDc"/>
    <property type="match status" value="1"/>
</dbReference>
<evidence type="ECO:0000259" key="10">
    <source>
        <dbReference type="PROSITE" id="PS50089"/>
    </source>
</evidence>
<keyword evidence="7" id="KW-0862">Zinc</keyword>
<comment type="similarity">
    <text evidence="1">Belongs to the SNF2/RAD54 helicase family.</text>
</comment>
<evidence type="ECO:0000256" key="2">
    <source>
        <dbReference type="ARBA" id="ARBA00022723"/>
    </source>
</evidence>
<feature type="domain" description="Helicase C-terminal" evidence="12">
    <location>
        <begin position="674"/>
        <end position="800"/>
    </location>
</feature>
<evidence type="ECO:0000313" key="14">
    <source>
        <dbReference type="Proteomes" id="UP000253729"/>
    </source>
</evidence>
<dbReference type="CDD" id="cd18008">
    <property type="entry name" value="DEXDc_SHPRH-like"/>
    <property type="match status" value="1"/>
</dbReference>
<dbReference type="GO" id="GO:0005634">
    <property type="term" value="C:nucleus"/>
    <property type="evidence" value="ECO:0007669"/>
    <property type="project" value="TreeGrafter"/>
</dbReference>
<evidence type="ECO:0000256" key="5">
    <source>
        <dbReference type="ARBA" id="ARBA00022801"/>
    </source>
</evidence>
<dbReference type="GO" id="GO:0005737">
    <property type="term" value="C:cytoplasm"/>
    <property type="evidence" value="ECO:0007669"/>
    <property type="project" value="TreeGrafter"/>
</dbReference>
<evidence type="ECO:0000313" key="13">
    <source>
        <dbReference type="EMBL" id="RDH26131.1"/>
    </source>
</evidence>
<evidence type="ECO:0000259" key="11">
    <source>
        <dbReference type="PROSITE" id="PS51192"/>
    </source>
</evidence>
<keyword evidence="3" id="KW-0547">Nucleotide-binding</keyword>
<dbReference type="Gene3D" id="3.40.50.10810">
    <property type="entry name" value="Tandem AAA-ATPase domain"/>
    <property type="match status" value="1"/>
</dbReference>
<dbReference type="PROSITE" id="PS51194">
    <property type="entry name" value="HELICASE_CTER"/>
    <property type="match status" value="1"/>
</dbReference>
<dbReference type="InterPro" id="IPR038718">
    <property type="entry name" value="SNF2-like_sf"/>
</dbReference>
<dbReference type="GO" id="GO:0005524">
    <property type="term" value="F:ATP binding"/>
    <property type="evidence" value="ECO:0007669"/>
    <property type="project" value="UniProtKB-KW"/>
</dbReference>
<dbReference type="PANTHER" id="PTHR45626:SF16">
    <property type="entry name" value="ATP-DEPENDENT HELICASE ULS1"/>
    <property type="match status" value="1"/>
</dbReference>
<dbReference type="PROSITE" id="PS51192">
    <property type="entry name" value="HELICASE_ATP_BIND_1"/>
    <property type="match status" value="1"/>
</dbReference>
<dbReference type="CDD" id="cd18793">
    <property type="entry name" value="SF2_C_SNF"/>
    <property type="match status" value="1"/>
</dbReference>
<dbReference type="Gene3D" id="3.30.40.10">
    <property type="entry name" value="Zinc/RING finger domain, C3HC4 (zinc finger)"/>
    <property type="match status" value="1"/>
</dbReference>
<dbReference type="Pfam" id="PF00271">
    <property type="entry name" value="Helicase_C"/>
    <property type="match status" value="1"/>
</dbReference>
<dbReference type="GO" id="GO:0000724">
    <property type="term" value="P:double-strand break repair via homologous recombination"/>
    <property type="evidence" value="ECO:0007669"/>
    <property type="project" value="TreeGrafter"/>
</dbReference>
<feature type="domain" description="RING-type" evidence="10">
    <location>
        <begin position="503"/>
        <end position="554"/>
    </location>
</feature>
<dbReference type="PANTHER" id="PTHR45626">
    <property type="entry name" value="TRANSCRIPTION TERMINATION FACTOR 2-RELATED"/>
    <property type="match status" value="1"/>
</dbReference>
<evidence type="ECO:0000256" key="7">
    <source>
        <dbReference type="ARBA" id="ARBA00022833"/>
    </source>
</evidence>
<evidence type="ECO:0000256" key="4">
    <source>
        <dbReference type="ARBA" id="ARBA00022771"/>
    </source>
</evidence>
<dbReference type="GO" id="GO:0016787">
    <property type="term" value="F:hydrolase activity"/>
    <property type="evidence" value="ECO:0007669"/>
    <property type="project" value="UniProtKB-KW"/>
</dbReference>
<keyword evidence="6" id="KW-0347">Helicase</keyword>
<evidence type="ECO:0000256" key="9">
    <source>
        <dbReference type="PROSITE-ProRule" id="PRU00175"/>
    </source>
</evidence>
<keyword evidence="4 9" id="KW-0863">Zinc-finger</keyword>
<dbReference type="InterPro" id="IPR027370">
    <property type="entry name" value="Znf-RING_euk"/>
</dbReference>
<dbReference type="InterPro" id="IPR050628">
    <property type="entry name" value="SNF2_RAD54_helicase_TF"/>
</dbReference>
<keyword evidence="2" id="KW-0479">Metal-binding</keyword>